<name>A0A7H1MKU7_9LACO</name>
<dbReference type="GO" id="GO:0015937">
    <property type="term" value="P:coenzyme A biosynthetic process"/>
    <property type="evidence" value="ECO:0007669"/>
    <property type="project" value="UniProtKB-UniPathway"/>
</dbReference>
<reference evidence="15 16" key="1">
    <citation type="submission" date="2019-08" db="EMBL/GenBank/DDBJ databases">
        <authorList>
            <person name="Chang H.C."/>
            <person name="Mun S.Y."/>
        </authorList>
    </citation>
    <scope>NUCLEOTIDE SEQUENCE [LARGE SCALE GENOMIC DNA]</scope>
    <source>
        <strain evidence="15 16">SK</strain>
    </source>
</reference>
<protein>
    <recommendedName>
        <fullName evidence="6 13">Pantothenate kinase</fullName>
        <ecNumber evidence="5 13">2.7.1.33</ecNumber>
    </recommendedName>
</protein>
<dbReference type="UniPathway" id="UPA00241">
    <property type="reaction ID" value="UER00352"/>
</dbReference>
<evidence type="ECO:0000313" key="16">
    <source>
        <dbReference type="Proteomes" id="UP000516446"/>
    </source>
</evidence>
<evidence type="ECO:0000256" key="1">
    <source>
        <dbReference type="ARBA" id="ARBA00001206"/>
    </source>
</evidence>
<gene>
    <name evidence="15" type="ORF">FY536_01780</name>
</gene>
<evidence type="ECO:0000256" key="3">
    <source>
        <dbReference type="ARBA" id="ARBA00005225"/>
    </source>
</evidence>
<accession>A0A7H1MKU7</accession>
<evidence type="ECO:0000256" key="12">
    <source>
        <dbReference type="ARBA" id="ARBA00022993"/>
    </source>
</evidence>
<dbReference type="GO" id="GO:0005524">
    <property type="term" value="F:ATP binding"/>
    <property type="evidence" value="ECO:0007669"/>
    <property type="project" value="UniProtKB-KW"/>
</dbReference>
<dbReference type="RefSeq" id="WP_006845807.1">
    <property type="nucleotide sequence ID" value="NZ_CP026847.1"/>
</dbReference>
<feature type="domain" description="Phosphoribulokinase/uridine kinase" evidence="14">
    <location>
        <begin position="90"/>
        <end position="238"/>
    </location>
</feature>
<dbReference type="PIRSF" id="PIRSF000545">
    <property type="entry name" value="Pantothenate_kin"/>
    <property type="match status" value="1"/>
</dbReference>
<sequence length="314" mass="36606">MEDNERIFSKYPREAWQKLNTSVAQRAGELITPQLLNQIKAFNDEISMDDVSKIYEPLVNYIILRKRQYDLDLVERQQFSQQVTRKIPFIVGIAGSVAVGKSTTARLLQNMLQVEYGEEQVALTTTDGFLYSNLELEQRHLMKRKGFPESYNTADMIKFLNTVKAGENSLKVPIYSHELSDVVPDSYEEFQQPSILIVEGVNTLQFSEQFSVSLSDFFDLSIYVDAPKLLIETWYLDRFLALLEKTKREHDITNYFWQWTSLSKDEAIKIGRTIWQSVNIPNLEQYILPTRSRADIVLKKEKGHQITEVWLRNF</sequence>
<keyword evidence="12 13" id="KW-0173">Coenzyme A biosynthesis</keyword>
<dbReference type="OMA" id="MQRKGFP"/>
<dbReference type="GO" id="GO:0005737">
    <property type="term" value="C:cytoplasm"/>
    <property type="evidence" value="ECO:0007669"/>
    <property type="project" value="UniProtKB-SubCell"/>
</dbReference>
<keyword evidence="8 15" id="KW-0808">Transferase</keyword>
<dbReference type="GO" id="GO:0004594">
    <property type="term" value="F:pantothenate kinase activity"/>
    <property type="evidence" value="ECO:0007669"/>
    <property type="project" value="UniProtKB-EC"/>
</dbReference>
<evidence type="ECO:0000256" key="6">
    <source>
        <dbReference type="ARBA" id="ARBA00015080"/>
    </source>
</evidence>
<dbReference type="Proteomes" id="UP000516446">
    <property type="component" value="Chromosome"/>
</dbReference>
<dbReference type="InterPro" id="IPR027417">
    <property type="entry name" value="P-loop_NTPase"/>
</dbReference>
<comment type="pathway">
    <text evidence="3 13">Cofactor biosynthesis; coenzyme A biosynthesis; CoA from (R)-pantothenate: step 1/5.</text>
</comment>
<evidence type="ECO:0000259" key="14">
    <source>
        <dbReference type="Pfam" id="PF00485"/>
    </source>
</evidence>
<comment type="subcellular location">
    <subcellularLocation>
        <location evidence="2 13">Cytoplasm</location>
    </subcellularLocation>
</comment>
<dbReference type="AlphaFoldDB" id="A0A7H1MKU7"/>
<proteinExistence type="inferred from homology"/>
<comment type="similarity">
    <text evidence="4 13">Belongs to the prokaryotic pantothenate kinase family.</text>
</comment>
<keyword evidence="11" id="KW-0067">ATP-binding</keyword>
<dbReference type="CDD" id="cd02025">
    <property type="entry name" value="PanK"/>
    <property type="match status" value="1"/>
</dbReference>
<dbReference type="PANTHER" id="PTHR10285">
    <property type="entry name" value="URIDINE KINASE"/>
    <property type="match status" value="1"/>
</dbReference>
<keyword evidence="10 15" id="KW-0418">Kinase</keyword>
<evidence type="ECO:0000256" key="8">
    <source>
        <dbReference type="ARBA" id="ARBA00022679"/>
    </source>
</evidence>
<evidence type="ECO:0000256" key="11">
    <source>
        <dbReference type="ARBA" id="ARBA00022840"/>
    </source>
</evidence>
<dbReference type="InterPro" id="IPR006083">
    <property type="entry name" value="PRK/URK"/>
</dbReference>
<keyword evidence="16" id="KW-1185">Reference proteome</keyword>
<evidence type="ECO:0000313" key="15">
    <source>
        <dbReference type="EMBL" id="QNT64083.1"/>
    </source>
</evidence>
<evidence type="ECO:0000256" key="2">
    <source>
        <dbReference type="ARBA" id="ARBA00004496"/>
    </source>
</evidence>
<evidence type="ECO:0000256" key="9">
    <source>
        <dbReference type="ARBA" id="ARBA00022741"/>
    </source>
</evidence>
<evidence type="ECO:0000256" key="5">
    <source>
        <dbReference type="ARBA" id="ARBA00012102"/>
    </source>
</evidence>
<keyword evidence="7 13" id="KW-0963">Cytoplasm</keyword>
<keyword evidence="9" id="KW-0547">Nucleotide-binding</keyword>
<dbReference type="Pfam" id="PF00485">
    <property type="entry name" value="PRK"/>
    <property type="match status" value="1"/>
</dbReference>
<dbReference type="InterPro" id="IPR004566">
    <property type="entry name" value="PanK"/>
</dbReference>
<organism evidence="15 16">
    <name type="scientific">Weissella koreensis</name>
    <dbReference type="NCBI Taxonomy" id="165096"/>
    <lineage>
        <taxon>Bacteria</taxon>
        <taxon>Bacillati</taxon>
        <taxon>Bacillota</taxon>
        <taxon>Bacilli</taxon>
        <taxon>Lactobacillales</taxon>
        <taxon>Lactobacillaceae</taxon>
        <taxon>Weissella</taxon>
    </lineage>
</organism>
<evidence type="ECO:0000256" key="13">
    <source>
        <dbReference type="RuleBase" id="RU003530"/>
    </source>
</evidence>
<dbReference type="Gene3D" id="3.40.50.300">
    <property type="entry name" value="P-loop containing nucleotide triphosphate hydrolases"/>
    <property type="match status" value="1"/>
</dbReference>
<dbReference type="EC" id="2.7.1.33" evidence="5 13"/>
<evidence type="ECO:0000256" key="7">
    <source>
        <dbReference type="ARBA" id="ARBA00022490"/>
    </source>
</evidence>
<evidence type="ECO:0000256" key="10">
    <source>
        <dbReference type="ARBA" id="ARBA00022777"/>
    </source>
</evidence>
<dbReference type="NCBIfam" id="TIGR00554">
    <property type="entry name" value="panK_bact"/>
    <property type="match status" value="1"/>
</dbReference>
<evidence type="ECO:0000256" key="4">
    <source>
        <dbReference type="ARBA" id="ARBA00006087"/>
    </source>
</evidence>
<dbReference type="SUPFAM" id="SSF52540">
    <property type="entry name" value="P-loop containing nucleoside triphosphate hydrolases"/>
    <property type="match status" value="1"/>
</dbReference>
<dbReference type="EMBL" id="CP043431">
    <property type="protein sequence ID" value="QNT64083.1"/>
    <property type="molecule type" value="Genomic_DNA"/>
</dbReference>
<comment type="catalytic activity">
    <reaction evidence="1 13">
        <text>(R)-pantothenate + ATP = (R)-4'-phosphopantothenate + ADP + H(+)</text>
        <dbReference type="Rhea" id="RHEA:16373"/>
        <dbReference type="ChEBI" id="CHEBI:10986"/>
        <dbReference type="ChEBI" id="CHEBI:15378"/>
        <dbReference type="ChEBI" id="CHEBI:29032"/>
        <dbReference type="ChEBI" id="CHEBI:30616"/>
        <dbReference type="ChEBI" id="CHEBI:456216"/>
        <dbReference type="EC" id="2.7.1.33"/>
    </reaction>
</comment>